<feature type="transmembrane region" description="Helical" evidence="1">
    <location>
        <begin position="64"/>
        <end position="82"/>
    </location>
</feature>
<keyword evidence="1" id="KW-0812">Transmembrane</keyword>
<gene>
    <name evidence="2" type="ORF">DP939_02730</name>
</gene>
<protein>
    <submittedName>
        <fullName evidence="2">Uncharacterized protein</fullName>
    </submittedName>
</protein>
<dbReference type="Proteomes" id="UP000253303">
    <property type="component" value="Unassembled WGS sequence"/>
</dbReference>
<feature type="transmembrane region" description="Helical" evidence="1">
    <location>
        <begin position="201"/>
        <end position="222"/>
    </location>
</feature>
<evidence type="ECO:0000313" key="3">
    <source>
        <dbReference type="Proteomes" id="UP000253303"/>
    </source>
</evidence>
<keyword evidence="3" id="KW-1185">Reference proteome</keyword>
<accession>A0A366M7R7</accession>
<feature type="transmembrane region" description="Helical" evidence="1">
    <location>
        <begin position="38"/>
        <end position="58"/>
    </location>
</feature>
<organism evidence="2 3">
    <name type="scientific">Spongiactinospora rosea</name>
    <dbReference type="NCBI Taxonomy" id="2248750"/>
    <lineage>
        <taxon>Bacteria</taxon>
        <taxon>Bacillati</taxon>
        <taxon>Actinomycetota</taxon>
        <taxon>Actinomycetes</taxon>
        <taxon>Streptosporangiales</taxon>
        <taxon>Streptosporangiaceae</taxon>
        <taxon>Spongiactinospora</taxon>
    </lineage>
</organism>
<comment type="caution">
    <text evidence="2">The sequence shown here is derived from an EMBL/GenBank/DDBJ whole genome shotgun (WGS) entry which is preliminary data.</text>
</comment>
<proteinExistence type="predicted"/>
<dbReference type="RefSeq" id="WP_113978482.1">
    <property type="nucleotide sequence ID" value="NZ_QMEY01000001.1"/>
</dbReference>
<sequence>MTTNSRRPRIGRPKRIVSFAEYAAHHYAQRRSIAQRFALVYGTPLLCAGLGALLRLLADGEYRSAALVLAALVACEVIAYAFNGKALKSRLAIEDSSILPYQAGLSITLSGPVREAWDRARAVLSQGRRGTALLYQADAPPGHTHDGMCLARWSVVTLSVKADGAFRNVMMVGHDLLHQADLALLRVVLARGARRAILSGWWAIGYLLLNVFGYFAVGVLAPASPREAITLAIVVRVAFLAHAWGIELASDKAAIVAHGDHIADLVDIQARCARCRRAEPWWRRVVSALLAPQPIVPPAWLRIWHGHRVRRAASPT</sequence>
<evidence type="ECO:0000313" key="2">
    <source>
        <dbReference type="EMBL" id="RBQ21644.1"/>
    </source>
</evidence>
<keyword evidence="1" id="KW-1133">Transmembrane helix</keyword>
<dbReference type="EMBL" id="QMEY01000001">
    <property type="protein sequence ID" value="RBQ21644.1"/>
    <property type="molecule type" value="Genomic_DNA"/>
</dbReference>
<dbReference type="AlphaFoldDB" id="A0A366M7R7"/>
<name>A0A366M7R7_9ACTN</name>
<reference evidence="2 3" key="1">
    <citation type="submission" date="2018-06" db="EMBL/GenBank/DDBJ databases">
        <title>Sphaerisporangium craniellae sp. nov., isolated from a marine sponge in the South China Sea.</title>
        <authorList>
            <person name="Li L."/>
        </authorList>
    </citation>
    <scope>NUCLEOTIDE SEQUENCE [LARGE SCALE GENOMIC DNA]</scope>
    <source>
        <strain evidence="2 3">LHW63015</strain>
    </source>
</reference>
<keyword evidence="1" id="KW-0472">Membrane</keyword>
<evidence type="ECO:0000256" key="1">
    <source>
        <dbReference type="SAM" id="Phobius"/>
    </source>
</evidence>
<feature type="transmembrane region" description="Helical" evidence="1">
    <location>
        <begin position="228"/>
        <end position="246"/>
    </location>
</feature>